<proteinExistence type="predicted"/>
<accession>A0A066UB82</accession>
<evidence type="ECO:0000313" key="4">
    <source>
        <dbReference type="Proteomes" id="UP000027345"/>
    </source>
</evidence>
<dbReference type="Proteomes" id="UP000027345">
    <property type="component" value="Unassembled WGS sequence"/>
</dbReference>
<dbReference type="OrthoDB" id="3627551at2"/>
<dbReference type="InterPro" id="IPR046259">
    <property type="entry name" value="DUF6292"/>
</dbReference>
<dbReference type="AlphaFoldDB" id="A0A066UB82"/>
<dbReference type="RefSeq" id="WP_051736013.1">
    <property type="nucleotide sequence ID" value="NZ_JMQI01000028.1"/>
</dbReference>
<reference evidence="3 4" key="1">
    <citation type="submission" date="2014-05" db="EMBL/GenBank/DDBJ databases">
        <title>Draft genome sequence of Amycolatopsis rifamycinica DSM 46095.</title>
        <authorList>
            <person name="Lal R."/>
            <person name="Saxena A."/>
            <person name="Kumari R."/>
            <person name="Mukherjee U."/>
            <person name="Singh P."/>
            <person name="Sangwan N."/>
            <person name="Mahato N.K."/>
        </authorList>
    </citation>
    <scope>NUCLEOTIDE SEQUENCE [LARGE SCALE GENOMIC DNA]</scope>
    <source>
        <strain evidence="3 4">DSM 46095</strain>
    </source>
</reference>
<dbReference type="EMBL" id="JMQI01000028">
    <property type="protein sequence ID" value="KDN21384.1"/>
    <property type="molecule type" value="Genomic_DNA"/>
</dbReference>
<evidence type="ECO:0000259" key="2">
    <source>
        <dbReference type="Pfam" id="PF19809"/>
    </source>
</evidence>
<organism evidence="3 4">
    <name type="scientific">Amycolatopsis rifamycinica</name>
    <dbReference type="NCBI Taxonomy" id="287986"/>
    <lineage>
        <taxon>Bacteria</taxon>
        <taxon>Bacillati</taxon>
        <taxon>Actinomycetota</taxon>
        <taxon>Actinomycetes</taxon>
        <taxon>Pseudonocardiales</taxon>
        <taxon>Pseudonocardiaceae</taxon>
        <taxon>Amycolatopsis</taxon>
    </lineage>
</organism>
<dbReference type="STRING" id="287986.DV20_15960"/>
<evidence type="ECO:0000313" key="3">
    <source>
        <dbReference type="EMBL" id="KDN21384.1"/>
    </source>
</evidence>
<feature type="compositionally biased region" description="Basic and acidic residues" evidence="1">
    <location>
        <begin position="100"/>
        <end position="110"/>
    </location>
</feature>
<comment type="caution">
    <text evidence="3">The sequence shown here is derived from an EMBL/GenBank/DDBJ whole genome shotgun (WGS) entry which is preliminary data.</text>
</comment>
<protein>
    <recommendedName>
        <fullName evidence="2">DUF6292 domain-containing protein</fullName>
    </recommendedName>
</protein>
<sequence>MTDDEPSTAARMRAVAAELGLQPEDTRSHTGDFAGGQIRFAGLAGEREPSDYLLRWTPGEGWELTEEDGSSGSMRAVAALPGTRPSEAVADFVLTALSGRGERPVRRSDEPGVTGLRLSDPGSRGSA</sequence>
<dbReference type="Pfam" id="PF19809">
    <property type="entry name" value="DUF6292"/>
    <property type="match status" value="1"/>
</dbReference>
<gene>
    <name evidence="3" type="ORF">DV20_15960</name>
</gene>
<evidence type="ECO:0000256" key="1">
    <source>
        <dbReference type="SAM" id="MobiDB-lite"/>
    </source>
</evidence>
<name>A0A066UB82_9PSEU</name>
<feature type="domain" description="DUF6292" evidence="2">
    <location>
        <begin position="12"/>
        <end position="93"/>
    </location>
</feature>
<feature type="region of interest" description="Disordered" evidence="1">
    <location>
        <begin position="99"/>
        <end position="127"/>
    </location>
</feature>
<keyword evidence="4" id="KW-1185">Reference proteome</keyword>